<feature type="compositionally biased region" description="Basic residues" evidence="1">
    <location>
        <begin position="135"/>
        <end position="146"/>
    </location>
</feature>
<dbReference type="Proteomes" id="UP001417504">
    <property type="component" value="Unassembled WGS sequence"/>
</dbReference>
<dbReference type="PANTHER" id="PTHR35692">
    <property type="entry name" value="F26F24.11"/>
    <property type="match status" value="1"/>
</dbReference>
<organism evidence="2 3">
    <name type="scientific">Stephania japonica</name>
    <dbReference type="NCBI Taxonomy" id="461633"/>
    <lineage>
        <taxon>Eukaryota</taxon>
        <taxon>Viridiplantae</taxon>
        <taxon>Streptophyta</taxon>
        <taxon>Embryophyta</taxon>
        <taxon>Tracheophyta</taxon>
        <taxon>Spermatophyta</taxon>
        <taxon>Magnoliopsida</taxon>
        <taxon>Ranunculales</taxon>
        <taxon>Menispermaceae</taxon>
        <taxon>Menispermoideae</taxon>
        <taxon>Cissampelideae</taxon>
        <taxon>Stephania</taxon>
    </lineage>
</organism>
<protein>
    <submittedName>
        <fullName evidence="2">Uncharacterized protein</fullName>
    </submittedName>
</protein>
<proteinExistence type="predicted"/>
<dbReference type="AlphaFoldDB" id="A0AAP0K1H7"/>
<feature type="region of interest" description="Disordered" evidence="1">
    <location>
        <begin position="135"/>
        <end position="154"/>
    </location>
</feature>
<feature type="compositionally biased region" description="Polar residues" evidence="1">
    <location>
        <begin position="59"/>
        <end position="75"/>
    </location>
</feature>
<accession>A0AAP0K1H7</accession>
<evidence type="ECO:0000313" key="2">
    <source>
        <dbReference type="EMBL" id="KAK9144117.1"/>
    </source>
</evidence>
<reference evidence="2 3" key="1">
    <citation type="submission" date="2024-01" db="EMBL/GenBank/DDBJ databases">
        <title>Genome assemblies of Stephania.</title>
        <authorList>
            <person name="Yang L."/>
        </authorList>
    </citation>
    <scope>NUCLEOTIDE SEQUENCE [LARGE SCALE GENOMIC DNA]</scope>
    <source>
        <strain evidence="2">QJT</strain>
        <tissue evidence="2">Leaf</tissue>
    </source>
</reference>
<dbReference type="EMBL" id="JBBNAE010000002">
    <property type="protein sequence ID" value="KAK9144117.1"/>
    <property type="molecule type" value="Genomic_DNA"/>
</dbReference>
<sequence length="238" mass="26510">MADSSSNSDKEDSEVDAIIAQAKDLIVLEQVSSLNLSGFSDDSVLPTDLETRFRKLKSFPQTKPRNQTLIPNQNPQIPPKSPPENPQFPDPDFDPEPPISKSISSPSSSSGSSTSSRSRSPNRDVACCFWLSPKTAKRVSSSKKKRKENDRVSKKLDLGKFESGDLGVLSELSVFTEKERKRSMRKLVKEEEKINREAEKIVRWAKKESARMNGVDAGIFGGDDEFEIGCDDEESVKR</sequence>
<evidence type="ECO:0000256" key="1">
    <source>
        <dbReference type="SAM" id="MobiDB-lite"/>
    </source>
</evidence>
<keyword evidence="3" id="KW-1185">Reference proteome</keyword>
<evidence type="ECO:0000313" key="3">
    <source>
        <dbReference type="Proteomes" id="UP001417504"/>
    </source>
</evidence>
<gene>
    <name evidence="2" type="ORF">Sjap_004020</name>
</gene>
<feature type="compositionally biased region" description="Low complexity" evidence="1">
    <location>
        <begin position="99"/>
        <end position="119"/>
    </location>
</feature>
<comment type="caution">
    <text evidence="2">The sequence shown here is derived from an EMBL/GenBank/DDBJ whole genome shotgun (WGS) entry which is preliminary data.</text>
</comment>
<feature type="compositionally biased region" description="Pro residues" evidence="1">
    <location>
        <begin position="76"/>
        <end position="89"/>
    </location>
</feature>
<feature type="region of interest" description="Disordered" evidence="1">
    <location>
        <begin position="56"/>
        <end position="122"/>
    </location>
</feature>
<name>A0AAP0K1H7_9MAGN</name>
<dbReference type="PANTHER" id="PTHR35692:SF1">
    <property type="entry name" value="F26F24.11"/>
    <property type="match status" value="1"/>
</dbReference>